<dbReference type="SUPFAM" id="SSF56925">
    <property type="entry name" value="OMPA-like"/>
    <property type="match status" value="1"/>
</dbReference>
<proteinExistence type="predicted"/>
<organism evidence="1">
    <name type="scientific">bioreactor metagenome</name>
    <dbReference type="NCBI Taxonomy" id="1076179"/>
    <lineage>
        <taxon>unclassified sequences</taxon>
        <taxon>metagenomes</taxon>
        <taxon>ecological metagenomes</taxon>
    </lineage>
</organism>
<dbReference type="EMBL" id="VSSQ01035548">
    <property type="protein sequence ID" value="MPM87793.1"/>
    <property type="molecule type" value="Genomic_DNA"/>
</dbReference>
<sequence length="217" mass="23173">MIDVVYLKNGSILRGIIIEQVPNELIKLQTADGNIFVFQTSEIEKIVKESVVKQSNRQFAFGDEGVQQRKGYIGLSIGPSIAVGDLSDLPVGAILNLVDFGYLFTDNIGVAAKWFGTAHVESGATFGVGGVMGGLLTSTPISSKINFEGKALIGMGVFTASYDGVSETSEAYFGYDLGLGLRFNTSEKVSLLLNADYIGVSDYSSVNVTFGVAFRLK</sequence>
<accession>A0A645DG44</accession>
<name>A0A645DG44_9ZZZZ</name>
<dbReference type="InterPro" id="IPR011250">
    <property type="entry name" value="OMP/PagP_B-barrel"/>
</dbReference>
<dbReference type="AlphaFoldDB" id="A0A645DG44"/>
<comment type="caution">
    <text evidence="1">The sequence shown here is derived from an EMBL/GenBank/DDBJ whole genome shotgun (WGS) entry which is preliminary data.</text>
</comment>
<protein>
    <recommendedName>
        <fullName evidence="2">Outer membrane protein beta-barrel domain-containing protein</fullName>
    </recommendedName>
</protein>
<reference evidence="1" key="1">
    <citation type="submission" date="2019-08" db="EMBL/GenBank/DDBJ databases">
        <authorList>
            <person name="Kucharzyk K."/>
            <person name="Murdoch R.W."/>
            <person name="Higgins S."/>
            <person name="Loffler F."/>
        </authorList>
    </citation>
    <scope>NUCLEOTIDE SEQUENCE</scope>
</reference>
<evidence type="ECO:0000313" key="1">
    <source>
        <dbReference type="EMBL" id="MPM87793.1"/>
    </source>
</evidence>
<gene>
    <name evidence="1" type="ORF">SDC9_134893</name>
</gene>
<evidence type="ECO:0008006" key="2">
    <source>
        <dbReference type="Google" id="ProtNLM"/>
    </source>
</evidence>
<dbReference type="Gene3D" id="2.40.160.20">
    <property type="match status" value="1"/>
</dbReference>